<keyword evidence="1" id="KW-0175">Coiled coil</keyword>
<feature type="region of interest" description="Disordered" evidence="2">
    <location>
        <begin position="1"/>
        <end position="88"/>
    </location>
</feature>
<protein>
    <submittedName>
        <fullName evidence="3">Uncharacterized protein</fullName>
    </submittedName>
</protein>
<feature type="compositionally biased region" description="Low complexity" evidence="2">
    <location>
        <begin position="162"/>
        <end position="172"/>
    </location>
</feature>
<dbReference type="EMBL" id="DS469636">
    <property type="protein sequence ID" value="EDO37945.1"/>
    <property type="molecule type" value="Genomic_DNA"/>
</dbReference>
<dbReference type="PANTHER" id="PTHR46745:SF1">
    <property type="entry name" value="TSC22 DOMAIN FAMILY PROTEIN 1"/>
    <property type="match status" value="1"/>
</dbReference>
<dbReference type="STRING" id="45351.A7SEF8"/>
<sequence length="346" mass="37619">MAEGLDNDMNQQQQQESVPHGQEAFHTPSLLLENSSLDASSAPVTQQQAPLAQSGANQGQKKKSAFQITSVTETRAHSRGDSNGYDLEDLNESDVTEIEVETVDESLSRNGNGGSRFKVVRIQRNDPYVRGRWQCHDFADIEQVTSSAQSQGSGENREVHSTHSTAPSTSHSITNHISLESNTWTDSSLANHRNSVDVPSSSKQPILAQNLPGHVNFEASSTRKKDPDPAHLSAASKPDGSDSASFASSASSAGSERPDKLNEAVKKIPGVSLGHQGLPEEEEELPIVNTIATAMDQITQIKSALLTVVHEEVQTLKDTISKLKEENEELKVENEMLKQKVEHQET</sequence>
<dbReference type="Gene3D" id="1.20.5.490">
    <property type="entry name" value="Single helix bin"/>
    <property type="match status" value="1"/>
</dbReference>
<evidence type="ECO:0000313" key="4">
    <source>
        <dbReference type="Proteomes" id="UP000001593"/>
    </source>
</evidence>
<dbReference type="GO" id="GO:0006357">
    <property type="term" value="P:regulation of transcription by RNA polymerase II"/>
    <property type="evidence" value="ECO:0007669"/>
    <property type="project" value="InterPro"/>
</dbReference>
<organism evidence="3 4">
    <name type="scientific">Nematostella vectensis</name>
    <name type="common">Starlet sea anemone</name>
    <dbReference type="NCBI Taxonomy" id="45351"/>
    <lineage>
        <taxon>Eukaryota</taxon>
        <taxon>Metazoa</taxon>
        <taxon>Cnidaria</taxon>
        <taxon>Anthozoa</taxon>
        <taxon>Hexacorallia</taxon>
        <taxon>Actiniaria</taxon>
        <taxon>Edwardsiidae</taxon>
        <taxon>Nematostella</taxon>
    </lineage>
</organism>
<feature type="region of interest" description="Disordered" evidence="2">
    <location>
        <begin position="144"/>
        <end position="174"/>
    </location>
</feature>
<dbReference type="InParanoid" id="A7SEF8"/>
<dbReference type="Proteomes" id="UP000001593">
    <property type="component" value="Unassembled WGS sequence"/>
</dbReference>
<name>A7SEF8_NEMVE</name>
<dbReference type="OrthoDB" id="8961796at2759"/>
<accession>A7SEF8</accession>
<dbReference type="KEGG" id="nve:5509482"/>
<feature type="compositionally biased region" description="Polar residues" evidence="2">
    <location>
        <begin position="32"/>
        <end position="59"/>
    </location>
</feature>
<feature type="coiled-coil region" evidence="1">
    <location>
        <begin position="306"/>
        <end position="343"/>
    </location>
</feature>
<evidence type="ECO:0000256" key="2">
    <source>
        <dbReference type="SAM" id="MobiDB-lite"/>
    </source>
</evidence>
<dbReference type="PANTHER" id="PTHR46745">
    <property type="entry name" value="TSC22 DOMAIN FAMILY PROTEIN 1"/>
    <property type="match status" value="1"/>
</dbReference>
<dbReference type="OMA" id="TEQIRDN"/>
<proteinExistence type="predicted"/>
<feature type="region of interest" description="Disordered" evidence="2">
    <location>
        <begin position="218"/>
        <end position="260"/>
    </location>
</feature>
<feature type="compositionally biased region" description="Low complexity" evidence="2">
    <location>
        <begin position="241"/>
        <end position="255"/>
    </location>
</feature>
<dbReference type="InterPro" id="IPR000580">
    <property type="entry name" value="TSC22/Bun"/>
</dbReference>
<dbReference type="HOGENOM" id="CLU_802411_0_0_1"/>
<gene>
    <name evidence="3" type="ORF">NEMVEDRAFT_v1g244685</name>
</gene>
<dbReference type="Pfam" id="PF01166">
    <property type="entry name" value="TSC22"/>
    <property type="match status" value="1"/>
</dbReference>
<dbReference type="SUPFAM" id="SSF58026">
    <property type="entry name" value="Delta-sleep-inducing peptide immunoreactive peptide"/>
    <property type="match status" value="1"/>
</dbReference>
<keyword evidence="4" id="KW-1185">Reference proteome</keyword>
<feature type="compositionally biased region" description="Polar residues" evidence="2">
    <location>
        <begin position="8"/>
        <end position="17"/>
    </location>
</feature>
<reference evidence="3 4" key="1">
    <citation type="journal article" date="2007" name="Science">
        <title>Sea anemone genome reveals ancestral eumetazoan gene repertoire and genomic organization.</title>
        <authorList>
            <person name="Putnam N.H."/>
            <person name="Srivastava M."/>
            <person name="Hellsten U."/>
            <person name="Dirks B."/>
            <person name="Chapman J."/>
            <person name="Salamov A."/>
            <person name="Terry A."/>
            <person name="Shapiro H."/>
            <person name="Lindquist E."/>
            <person name="Kapitonov V.V."/>
            <person name="Jurka J."/>
            <person name="Genikhovich G."/>
            <person name="Grigoriev I.V."/>
            <person name="Lucas S.M."/>
            <person name="Steele R.E."/>
            <person name="Finnerty J.R."/>
            <person name="Technau U."/>
            <person name="Martindale M.Q."/>
            <person name="Rokhsar D.S."/>
        </authorList>
    </citation>
    <scope>NUCLEOTIDE SEQUENCE [LARGE SCALE GENOMIC DNA]</scope>
    <source>
        <strain evidence="4">CH2 X CH6</strain>
    </source>
</reference>
<evidence type="ECO:0000256" key="1">
    <source>
        <dbReference type="SAM" id="Coils"/>
    </source>
</evidence>
<evidence type="ECO:0000313" key="3">
    <source>
        <dbReference type="EMBL" id="EDO37945.1"/>
    </source>
</evidence>
<feature type="compositionally biased region" description="Polar residues" evidence="2">
    <location>
        <begin position="144"/>
        <end position="154"/>
    </location>
</feature>
<dbReference type="AlphaFoldDB" id="A7SEF8"/>